<keyword evidence="1" id="KW-0472">Membrane</keyword>
<dbReference type="PANTHER" id="PTHR40034:SF1">
    <property type="entry name" value="BSL5891 PROTEIN"/>
    <property type="match status" value="1"/>
</dbReference>
<dbReference type="Proteomes" id="UP000295509">
    <property type="component" value="Unassembled WGS sequence"/>
</dbReference>
<reference evidence="2 3" key="1">
    <citation type="submission" date="2019-03" db="EMBL/GenBank/DDBJ databases">
        <title>Genomic Encyclopedia of Type Strains, Phase III (KMG-III): the genomes of soil and plant-associated and newly described type strains.</title>
        <authorList>
            <person name="Whitman W."/>
        </authorList>
    </citation>
    <scope>NUCLEOTIDE SEQUENCE [LARGE SCALE GENOMIC DNA]</scope>
    <source>
        <strain evidence="2 3">LMG 29544</strain>
    </source>
</reference>
<name>A0A4R8LBL2_9BURK</name>
<keyword evidence="3" id="KW-1185">Reference proteome</keyword>
<evidence type="ECO:0000256" key="1">
    <source>
        <dbReference type="SAM" id="Phobius"/>
    </source>
</evidence>
<keyword evidence="1" id="KW-1133">Transmembrane helix</keyword>
<proteinExistence type="predicted"/>
<comment type="caution">
    <text evidence="2">The sequence shown here is derived from an EMBL/GenBank/DDBJ whole genome shotgun (WGS) entry which is preliminary data.</text>
</comment>
<evidence type="ECO:0000313" key="3">
    <source>
        <dbReference type="Proteomes" id="UP000295509"/>
    </source>
</evidence>
<dbReference type="EMBL" id="SORE01000026">
    <property type="protein sequence ID" value="TDY40336.1"/>
    <property type="molecule type" value="Genomic_DNA"/>
</dbReference>
<dbReference type="RefSeq" id="WP_134196406.1">
    <property type="nucleotide sequence ID" value="NZ_JBHLUW010000031.1"/>
</dbReference>
<dbReference type="OrthoDB" id="123261at2"/>
<dbReference type="AlphaFoldDB" id="A0A4R8LBL2"/>
<dbReference type="PANTHER" id="PTHR40034">
    <property type="entry name" value="BSL5891 PROTEIN"/>
    <property type="match status" value="1"/>
</dbReference>
<feature type="transmembrane region" description="Helical" evidence="1">
    <location>
        <begin position="24"/>
        <end position="42"/>
    </location>
</feature>
<feature type="transmembrane region" description="Helical" evidence="1">
    <location>
        <begin position="54"/>
        <end position="74"/>
    </location>
</feature>
<accession>A0A4R8LBL2</accession>
<dbReference type="Pfam" id="PF11755">
    <property type="entry name" value="DUF3311"/>
    <property type="match status" value="1"/>
</dbReference>
<protein>
    <submittedName>
        <fullName evidence="2">Uncharacterized protein DUF3311</fullName>
    </submittedName>
</protein>
<organism evidence="2 3">
    <name type="scientific">Paraburkholderia rhizosphaerae</name>
    <dbReference type="NCBI Taxonomy" id="480658"/>
    <lineage>
        <taxon>Bacteria</taxon>
        <taxon>Pseudomonadati</taxon>
        <taxon>Pseudomonadota</taxon>
        <taxon>Betaproteobacteria</taxon>
        <taxon>Burkholderiales</taxon>
        <taxon>Burkholderiaceae</taxon>
        <taxon>Paraburkholderia</taxon>
    </lineage>
</organism>
<keyword evidence="1" id="KW-0812">Transmembrane</keyword>
<dbReference type="InterPro" id="IPR021741">
    <property type="entry name" value="DUF3311"/>
</dbReference>
<gene>
    <name evidence="2" type="ORF">BX592_12692</name>
</gene>
<sequence>MAHDADAKTRTNPVPNAKLSSRHWLWLLLLPWIAMIWVPSYNRIEPQLFDFPFFYWYQLLWVLISAVITALVYFKTKTKTKSKSQSQGGAR</sequence>
<evidence type="ECO:0000313" key="2">
    <source>
        <dbReference type="EMBL" id="TDY40336.1"/>
    </source>
</evidence>